<keyword evidence="2" id="KW-0597">Phosphoprotein</keyword>
<protein>
    <submittedName>
        <fullName evidence="5">Uncharacterized protein</fullName>
    </submittedName>
</protein>
<name>A0A914ZBZ1_9BILA</name>
<comment type="similarity">
    <text evidence="1">Belongs to the FAM114 family.</text>
</comment>
<reference evidence="5" key="1">
    <citation type="submission" date="2022-11" db="UniProtKB">
        <authorList>
            <consortium name="WormBaseParasite"/>
        </authorList>
    </citation>
    <scope>IDENTIFICATION</scope>
</reference>
<evidence type="ECO:0000256" key="2">
    <source>
        <dbReference type="ARBA" id="ARBA00022553"/>
    </source>
</evidence>
<evidence type="ECO:0000313" key="5">
    <source>
        <dbReference type="WBParaSite" id="PSU_v2.g9441.t1"/>
    </source>
</evidence>
<evidence type="ECO:0000256" key="1">
    <source>
        <dbReference type="ARBA" id="ARBA00006903"/>
    </source>
</evidence>
<proteinExistence type="inferred from homology"/>
<feature type="compositionally biased region" description="Basic and acidic residues" evidence="3">
    <location>
        <begin position="105"/>
        <end position="126"/>
    </location>
</feature>
<evidence type="ECO:0000256" key="3">
    <source>
        <dbReference type="SAM" id="MobiDB-lite"/>
    </source>
</evidence>
<dbReference type="PANTHER" id="PTHR12842:SF6">
    <property type="entry name" value="FI01459P"/>
    <property type="match status" value="1"/>
</dbReference>
<keyword evidence="4" id="KW-1185">Reference proteome</keyword>
<feature type="region of interest" description="Disordered" evidence="3">
    <location>
        <begin position="196"/>
        <end position="235"/>
    </location>
</feature>
<dbReference type="InterPro" id="IPR007998">
    <property type="entry name" value="DUF719"/>
</dbReference>
<feature type="compositionally biased region" description="Basic and acidic residues" evidence="3">
    <location>
        <begin position="135"/>
        <end position="144"/>
    </location>
</feature>
<accession>A0A914ZBZ1</accession>
<dbReference type="Proteomes" id="UP000887577">
    <property type="component" value="Unplaced"/>
</dbReference>
<sequence>MTDSDDSFHSASEGEEGDDIKEVKKIVEEPPLSPIPEKSTKTIKKEEVLDVSCPYDDANQSSEWSKKLEDEQQSSPELSKKDLNSEEGWEDFGVQADTEADSEPEVEKVETEESEYFHRQLMDPKKIPSSSRVSSEIEKEDKDDASKGLFDWSAIQNVVTAVGEGISNVVETGLGIPPPEEAAKLSVAVRRKILEDAQSVKEPEPLSSDEGSGQSPEGSTHHFPMHEQPQHQNSFGGFFGGLVNGSLDVLETIGKKTFETLTVKSDNDKRRFIPGFQQGSDQNLSDILRELKETEDAAPPSSPTKMHGYGSVFARQNGISFLKEFEEFDGLVHLECFELLSKDYFAEKVGNKQFSKFDEQIATFCLEDVSECLTEEFLKEIKKQSNKFNIGYKPAPLVKANDELTEELTARQHSVDKGSEINVEEFHRYAIVALAKLTSKAIECLCRLVQQMIVAQSRPDLDSVFAFSYLICRRLSYFSTQYANLLSLVEQNTKVEEIVTNIFFECSNACHYLKKALELARPFFPDDGYLFDPTVVDEVNRPQYARKESNSTESSSNNDWVEW</sequence>
<feature type="compositionally biased region" description="Basic and acidic residues" evidence="3">
    <location>
        <begin position="38"/>
        <end position="48"/>
    </location>
</feature>
<dbReference type="WBParaSite" id="PSU_v2.g9441.t1">
    <property type="protein sequence ID" value="PSU_v2.g9441.t1"/>
    <property type="gene ID" value="PSU_v2.g9441"/>
</dbReference>
<organism evidence="4 5">
    <name type="scientific">Panagrolaimus superbus</name>
    <dbReference type="NCBI Taxonomy" id="310955"/>
    <lineage>
        <taxon>Eukaryota</taxon>
        <taxon>Metazoa</taxon>
        <taxon>Ecdysozoa</taxon>
        <taxon>Nematoda</taxon>
        <taxon>Chromadorea</taxon>
        <taxon>Rhabditida</taxon>
        <taxon>Tylenchina</taxon>
        <taxon>Panagrolaimomorpha</taxon>
        <taxon>Panagrolaimoidea</taxon>
        <taxon>Panagrolaimidae</taxon>
        <taxon>Panagrolaimus</taxon>
    </lineage>
</organism>
<dbReference type="AlphaFoldDB" id="A0A914ZBZ1"/>
<feature type="region of interest" description="Disordered" evidence="3">
    <location>
        <begin position="1"/>
        <end position="144"/>
    </location>
</feature>
<dbReference type="PANTHER" id="PTHR12842">
    <property type="entry name" value="FI01459P"/>
    <property type="match status" value="1"/>
</dbReference>
<dbReference type="Pfam" id="PF05334">
    <property type="entry name" value="DUF719"/>
    <property type="match status" value="1"/>
</dbReference>
<feature type="compositionally biased region" description="Polar residues" evidence="3">
    <location>
        <begin position="209"/>
        <end position="218"/>
    </location>
</feature>
<evidence type="ECO:0000313" key="4">
    <source>
        <dbReference type="Proteomes" id="UP000887577"/>
    </source>
</evidence>